<sequence length="76" mass="8080">MVGIGMANATASSSYLSSSSQLLGTTNDTNLKKVLKECADKYTYAGDALQASVQDLVAESYDYAYMHITAAADYPN</sequence>
<name>A0AAW0KFI2_QUESU</name>
<feature type="region of interest" description="Disordered" evidence="1">
    <location>
        <begin position="1"/>
        <end position="24"/>
    </location>
</feature>
<feature type="compositionally biased region" description="Low complexity" evidence="1">
    <location>
        <begin position="12"/>
        <end position="23"/>
    </location>
</feature>
<proteinExistence type="predicted"/>
<organism evidence="2 3">
    <name type="scientific">Quercus suber</name>
    <name type="common">Cork oak</name>
    <dbReference type="NCBI Taxonomy" id="58331"/>
    <lineage>
        <taxon>Eukaryota</taxon>
        <taxon>Viridiplantae</taxon>
        <taxon>Streptophyta</taxon>
        <taxon>Embryophyta</taxon>
        <taxon>Tracheophyta</taxon>
        <taxon>Spermatophyta</taxon>
        <taxon>Magnoliopsida</taxon>
        <taxon>eudicotyledons</taxon>
        <taxon>Gunneridae</taxon>
        <taxon>Pentapetalae</taxon>
        <taxon>rosids</taxon>
        <taxon>fabids</taxon>
        <taxon>Fagales</taxon>
        <taxon>Fagaceae</taxon>
        <taxon>Quercus</taxon>
    </lineage>
</organism>
<dbReference type="Gene3D" id="1.20.140.40">
    <property type="entry name" value="Invertase/pectin methylesterase inhibitor family protein"/>
    <property type="match status" value="1"/>
</dbReference>
<keyword evidence="3" id="KW-1185">Reference proteome</keyword>
<comment type="caution">
    <text evidence="2">The sequence shown here is derived from an EMBL/GenBank/DDBJ whole genome shotgun (WGS) entry which is preliminary data.</text>
</comment>
<dbReference type="Proteomes" id="UP000237347">
    <property type="component" value="Unassembled WGS sequence"/>
</dbReference>
<dbReference type="NCBIfam" id="TIGR01614">
    <property type="entry name" value="PME_inhib"/>
    <property type="match status" value="1"/>
</dbReference>
<gene>
    <name evidence="2" type="primary">C/VIF2_3</name>
    <name evidence="2" type="ORF">CFP56_020264</name>
</gene>
<evidence type="ECO:0000313" key="3">
    <source>
        <dbReference type="Proteomes" id="UP000237347"/>
    </source>
</evidence>
<dbReference type="EMBL" id="PKMF04000313">
    <property type="protein sequence ID" value="KAK7838097.1"/>
    <property type="molecule type" value="Genomic_DNA"/>
</dbReference>
<protein>
    <submittedName>
        <fullName evidence="2">Cell wall / vacuolar inhibitor of fructosidase 2</fullName>
    </submittedName>
</protein>
<dbReference type="SUPFAM" id="SSF101148">
    <property type="entry name" value="Plant invertase/pectin methylesterase inhibitor"/>
    <property type="match status" value="1"/>
</dbReference>
<dbReference type="InterPro" id="IPR006501">
    <property type="entry name" value="Pectinesterase_inhib_dom"/>
</dbReference>
<dbReference type="AlphaFoldDB" id="A0AAW0KFI2"/>
<evidence type="ECO:0000256" key="1">
    <source>
        <dbReference type="SAM" id="MobiDB-lite"/>
    </source>
</evidence>
<dbReference type="Gramene" id="rna-CFP56_02241">
    <property type="protein sequence ID" value="cds-POE55244.1"/>
    <property type="gene ID" value="gene-CFP56_02241"/>
</dbReference>
<dbReference type="GO" id="GO:0004857">
    <property type="term" value="F:enzyme inhibitor activity"/>
    <property type="evidence" value="ECO:0007669"/>
    <property type="project" value="InterPro"/>
</dbReference>
<reference evidence="2 3" key="1">
    <citation type="journal article" date="2018" name="Sci. Data">
        <title>The draft genome sequence of cork oak.</title>
        <authorList>
            <person name="Ramos A.M."/>
            <person name="Usie A."/>
            <person name="Barbosa P."/>
            <person name="Barros P.M."/>
            <person name="Capote T."/>
            <person name="Chaves I."/>
            <person name="Simoes F."/>
            <person name="Abreu I."/>
            <person name="Carrasquinho I."/>
            <person name="Faro C."/>
            <person name="Guimaraes J.B."/>
            <person name="Mendonca D."/>
            <person name="Nobrega F."/>
            <person name="Rodrigues L."/>
            <person name="Saibo N.J.M."/>
            <person name="Varela M.C."/>
            <person name="Egas C."/>
            <person name="Matos J."/>
            <person name="Miguel C.M."/>
            <person name="Oliveira M.M."/>
            <person name="Ricardo C.P."/>
            <person name="Goncalves S."/>
        </authorList>
    </citation>
    <scope>NUCLEOTIDE SEQUENCE [LARGE SCALE GENOMIC DNA]</scope>
    <source>
        <strain evidence="3">cv. HL8</strain>
    </source>
</reference>
<evidence type="ECO:0000313" key="2">
    <source>
        <dbReference type="EMBL" id="KAK7838097.1"/>
    </source>
</evidence>
<accession>A0AAW0KFI2</accession>
<dbReference type="InterPro" id="IPR035513">
    <property type="entry name" value="Invertase/methylesterase_inhib"/>
</dbReference>